<comment type="caution">
    <text evidence="9">The sequence shown here is derived from an EMBL/GenBank/DDBJ whole genome shotgun (WGS) entry which is preliminary data.</text>
</comment>
<protein>
    <submittedName>
        <fullName evidence="9">Redoxin domain-containing protein</fullName>
    </submittedName>
</protein>
<dbReference type="InterPro" id="IPR036249">
    <property type="entry name" value="Thioredoxin-like_sf"/>
</dbReference>
<dbReference type="GO" id="GO:0016209">
    <property type="term" value="F:antioxidant activity"/>
    <property type="evidence" value="ECO:0007669"/>
    <property type="project" value="InterPro"/>
</dbReference>
<dbReference type="Gene3D" id="2.60.120.620">
    <property type="entry name" value="q2cbj1_9rhob like domain"/>
    <property type="match status" value="1"/>
</dbReference>
<evidence type="ECO:0000313" key="10">
    <source>
        <dbReference type="Proteomes" id="UP000430634"/>
    </source>
</evidence>
<dbReference type="InterPro" id="IPR005123">
    <property type="entry name" value="Oxoglu/Fe-dep_dioxygenase_dom"/>
</dbReference>
<dbReference type="AlphaFoldDB" id="A0A6I3T0G7"/>
<dbReference type="GO" id="GO:0031418">
    <property type="term" value="F:L-ascorbic acid binding"/>
    <property type="evidence" value="ECO:0007669"/>
    <property type="project" value="UniProtKB-KW"/>
</dbReference>
<dbReference type="Proteomes" id="UP000430634">
    <property type="component" value="Unassembled WGS sequence"/>
</dbReference>
<evidence type="ECO:0000313" key="8">
    <source>
        <dbReference type="EMBL" id="GGC13996.1"/>
    </source>
</evidence>
<evidence type="ECO:0000313" key="9">
    <source>
        <dbReference type="EMBL" id="MTV55058.1"/>
    </source>
</evidence>
<dbReference type="InterPro" id="IPR044862">
    <property type="entry name" value="Pro_4_hyd_alph_FE2OG_OXY"/>
</dbReference>
<evidence type="ECO:0000256" key="3">
    <source>
        <dbReference type="ARBA" id="ARBA00022896"/>
    </source>
</evidence>
<evidence type="ECO:0000313" key="11">
    <source>
        <dbReference type="Proteomes" id="UP000622638"/>
    </source>
</evidence>
<evidence type="ECO:0000256" key="2">
    <source>
        <dbReference type="ARBA" id="ARBA00022723"/>
    </source>
</evidence>
<dbReference type="InterPro" id="IPR000866">
    <property type="entry name" value="AhpC/TSA"/>
</dbReference>
<sequence length="371" mass="41299">MTSPTWLPGDPVPDFAVRSSNSERFHFNTAAGRYIVLSFFGSAGREAGRAINAHVAARRALFDDARLCWFGVSIDPLDESAGRVSQLLPGIRYFWDFDHAVSRRYGALRATAGGQLEYTPFTLVIDPMLRVLAAIPVNDGHNAALERFLARLPALDAHAGVPLAAPVLVLPRVFEDDFCRRLIDLYGHHGGTDSGFMREVNGQTVGMVEHGFKRRQDFAFDHQPELETLRAAVRARLLRRLVPEIHKAFQFQVTRMERYVVACYDDGSAGGGGFFRPHRDNTTPATVHRKFACTINLNAHEYDGGELRFPEFGQRTYRAPTGGAVIFSCSLLHEATPVTRGQRFAFLPFLYDDAAAVLREQGQRTLVPPPD</sequence>
<reference evidence="8" key="1">
    <citation type="journal article" date="2014" name="Int. J. Syst. Evol. Microbiol.">
        <title>Complete genome of a new Firmicutes species belonging to the dominant human colonic microbiota ('Ruminococcus bicirculans') reveals two chromosomes and a selective capacity to utilize plant glucans.</title>
        <authorList>
            <consortium name="NISC Comparative Sequencing Program"/>
            <person name="Wegmann U."/>
            <person name="Louis P."/>
            <person name="Goesmann A."/>
            <person name="Henrissat B."/>
            <person name="Duncan S.H."/>
            <person name="Flint H.J."/>
        </authorList>
    </citation>
    <scope>NUCLEOTIDE SEQUENCE</scope>
    <source>
        <strain evidence="8">CGMCC 1.15931</strain>
    </source>
</reference>
<evidence type="ECO:0000256" key="4">
    <source>
        <dbReference type="ARBA" id="ARBA00022964"/>
    </source>
</evidence>
<comment type="cofactor">
    <cofactor evidence="1">
        <name>L-ascorbate</name>
        <dbReference type="ChEBI" id="CHEBI:38290"/>
    </cofactor>
</comment>
<evidence type="ECO:0000256" key="6">
    <source>
        <dbReference type="ARBA" id="ARBA00023004"/>
    </source>
</evidence>
<accession>A0A6I3T0G7</accession>
<evidence type="ECO:0000256" key="5">
    <source>
        <dbReference type="ARBA" id="ARBA00023002"/>
    </source>
</evidence>
<keyword evidence="5" id="KW-0560">Oxidoreductase</keyword>
<proteinExistence type="predicted"/>
<keyword evidence="6" id="KW-0408">Iron</keyword>
<dbReference type="GO" id="GO:0051213">
    <property type="term" value="F:dioxygenase activity"/>
    <property type="evidence" value="ECO:0007669"/>
    <property type="project" value="UniProtKB-KW"/>
</dbReference>
<name>A0A6I3T0G7_9BURK</name>
<dbReference type="PROSITE" id="PS51471">
    <property type="entry name" value="FE2OG_OXY"/>
    <property type="match status" value="1"/>
</dbReference>
<feature type="domain" description="Fe2OG dioxygenase" evidence="7">
    <location>
        <begin position="252"/>
        <end position="353"/>
    </location>
</feature>
<evidence type="ECO:0000259" key="7">
    <source>
        <dbReference type="PROSITE" id="PS51471"/>
    </source>
</evidence>
<dbReference type="SUPFAM" id="SSF51197">
    <property type="entry name" value="Clavaminate synthase-like"/>
    <property type="match status" value="1"/>
</dbReference>
<dbReference type="RefSeq" id="WP_155472338.1">
    <property type="nucleotide sequence ID" value="NZ_BMKG01000018.1"/>
</dbReference>
<dbReference type="GO" id="GO:0005506">
    <property type="term" value="F:iron ion binding"/>
    <property type="evidence" value="ECO:0007669"/>
    <property type="project" value="InterPro"/>
</dbReference>
<dbReference type="Gene3D" id="3.40.30.10">
    <property type="entry name" value="Glutaredoxin"/>
    <property type="match status" value="1"/>
</dbReference>
<reference evidence="11" key="2">
    <citation type="journal article" date="2019" name="Int. J. Syst. Evol. Microbiol.">
        <title>The Global Catalogue of Microorganisms (GCM) 10K type strain sequencing project: providing services to taxonomists for standard genome sequencing and annotation.</title>
        <authorList>
            <consortium name="The Broad Institute Genomics Platform"/>
            <consortium name="The Broad Institute Genome Sequencing Center for Infectious Disease"/>
            <person name="Wu L."/>
            <person name="Ma J."/>
        </authorList>
    </citation>
    <scope>NUCLEOTIDE SEQUENCE [LARGE SCALE GENOMIC DNA]</scope>
    <source>
        <strain evidence="11">CGMCC 1.15931</strain>
    </source>
</reference>
<dbReference type="Pfam" id="PF13640">
    <property type="entry name" value="2OG-FeII_Oxy_3"/>
    <property type="match status" value="1"/>
</dbReference>
<keyword evidence="11" id="KW-1185">Reference proteome</keyword>
<dbReference type="Proteomes" id="UP000622638">
    <property type="component" value="Unassembled WGS sequence"/>
</dbReference>
<dbReference type="SUPFAM" id="SSF52833">
    <property type="entry name" value="Thioredoxin-like"/>
    <property type="match status" value="1"/>
</dbReference>
<reference evidence="9 10" key="3">
    <citation type="submission" date="2019-11" db="EMBL/GenBank/DDBJ databases">
        <title>Type strains purchased from KCTC, JCM and DSMZ.</title>
        <authorList>
            <person name="Lu H."/>
        </authorList>
    </citation>
    <scope>NUCLEOTIDE SEQUENCE [LARGE SCALE GENOMIC DNA]</scope>
    <source>
        <strain evidence="9 10">KCTC 52429</strain>
    </source>
</reference>
<dbReference type="EMBL" id="WNKZ01000070">
    <property type="protein sequence ID" value="MTV55058.1"/>
    <property type="molecule type" value="Genomic_DNA"/>
</dbReference>
<dbReference type="InterPro" id="IPR006620">
    <property type="entry name" value="Pro_4_hyd_alph"/>
</dbReference>
<dbReference type="OrthoDB" id="255432at2"/>
<gene>
    <name evidence="8" type="ORF">GCM10011572_39250</name>
    <name evidence="9" type="ORF">GM672_20215</name>
</gene>
<dbReference type="EMBL" id="BMKG01000018">
    <property type="protein sequence ID" value="GGC13996.1"/>
    <property type="molecule type" value="Genomic_DNA"/>
</dbReference>
<dbReference type="Pfam" id="PF00578">
    <property type="entry name" value="AhpC-TSA"/>
    <property type="match status" value="1"/>
</dbReference>
<organism evidence="9 10">
    <name type="scientific">Pseudoduganella buxea</name>
    <dbReference type="NCBI Taxonomy" id="1949069"/>
    <lineage>
        <taxon>Bacteria</taxon>
        <taxon>Pseudomonadati</taxon>
        <taxon>Pseudomonadota</taxon>
        <taxon>Betaproteobacteria</taxon>
        <taxon>Burkholderiales</taxon>
        <taxon>Oxalobacteraceae</taxon>
        <taxon>Telluria group</taxon>
        <taxon>Pseudoduganella</taxon>
    </lineage>
</organism>
<keyword evidence="2" id="KW-0479">Metal-binding</keyword>
<evidence type="ECO:0000256" key="1">
    <source>
        <dbReference type="ARBA" id="ARBA00001961"/>
    </source>
</evidence>
<reference evidence="8" key="4">
    <citation type="submission" date="2024-05" db="EMBL/GenBank/DDBJ databases">
        <authorList>
            <person name="Sun Q."/>
            <person name="Zhou Y."/>
        </authorList>
    </citation>
    <scope>NUCLEOTIDE SEQUENCE</scope>
    <source>
        <strain evidence="8">CGMCC 1.15931</strain>
    </source>
</reference>
<keyword evidence="4" id="KW-0223">Dioxygenase</keyword>
<dbReference type="GO" id="GO:0016705">
    <property type="term" value="F:oxidoreductase activity, acting on paired donors, with incorporation or reduction of molecular oxygen"/>
    <property type="evidence" value="ECO:0007669"/>
    <property type="project" value="InterPro"/>
</dbReference>
<dbReference type="SMART" id="SM00702">
    <property type="entry name" value="P4Hc"/>
    <property type="match status" value="1"/>
</dbReference>
<keyword evidence="3" id="KW-0847">Vitamin C</keyword>